<dbReference type="RefSeq" id="WP_378054895.1">
    <property type="nucleotide sequence ID" value="NZ_JBHSIS010000002.1"/>
</dbReference>
<comment type="caution">
    <text evidence="1">The sequence shown here is derived from an EMBL/GenBank/DDBJ whole genome shotgun (WGS) entry which is preliminary data.</text>
</comment>
<accession>A0ABV9RUD5</accession>
<keyword evidence="2" id="KW-1185">Reference proteome</keyword>
<evidence type="ECO:0000313" key="1">
    <source>
        <dbReference type="EMBL" id="MFC4852945.1"/>
    </source>
</evidence>
<reference evidence="2" key="1">
    <citation type="journal article" date="2019" name="Int. J. Syst. Evol. Microbiol.">
        <title>The Global Catalogue of Microorganisms (GCM) 10K type strain sequencing project: providing services to taxonomists for standard genome sequencing and annotation.</title>
        <authorList>
            <consortium name="The Broad Institute Genomics Platform"/>
            <consortium name="The Broad Institute Genome Sequencing Center for Infectious Disease"/>
            <person name="Wu L."/>
            <person name="Ma J."/>
        </authorList>
    </citation>
    <scope>NUCLEOTIDE SEQUENCE [LARGE SCALE GENOMIC DNA]</scope>
    <source>
        <strain evidence="2">ZS-22-S1</strain>
    </source>
</reference>
<dbReference type="Proteomes" id="UP001595859">
    <property type="component" value="Unassembled WGS sequence"/>
</dbReference>
<name>A0ABV9RUD5_9PSEU</name>
<proteinExistence type="predicted"/>
<dbReference type="EMBL" id="JBHSIS010000002">
    <property type="protein sequence ID" value="MFC4852945.1"/>
    <property type="molecule type" value="Genomic_DNA"/>
</dbReference>
<sequence length="85" mass="8568">MNIAVTAMADSSAAPVTPCAASDPVTSGVIDHGRADYAGSDLNVDSGGGHLIATIEIDGAFVAVVTGESLTKLEWASRPARAYCC</sequence>
<gene>
    <name evidence="1" type="ORF">ACFPCV_05465</name>
</gene>
<evidence type="ECO:0000313" key="2">
    <source>
        <dbReference type="Proteomes" id="UP001595859"/>
    </source>
</evidence>
<organism evidence="1 2">
    <name type="scientific">Actinophytocola glycyrrhizae</name>
    <dbReference type="NCBI Taxonomy" id="2044873"/>
    <lineage>
        <taxon>Bacteria</taxon>
        <taxon>Bacillati</taxon>
        <taxon>Actinomycetota</taxon>
        <taxon>Actinomycetes</taxon>
        <taxon>Pseudonocardiales</taxon>
        <taxon>Pseudonocardiaceae</taxon>
    </lineage>
</organism>
<protein>
    <submittedName>
        <fullName evidence="1">Uncharacterized protein</fullName>
    </submittedName>
</protein>